<feature type="domain" description="Methyltransferase type 11" evidence="1">
    <location>
        <begin position="5"/>
        <end position="46"/>
    </location>
</feature>
<dbReference type="AlphaFoldDB" id="A0A382I2Z7"/>
<proteinExistence type="predicted"/>
<name>A0A382I2Z7_9ZZZZ</name>
<protein>
    <recommendedName>
        <fullName evidence="1">Methyltransferase type 11 domain-containing protein</fullName>
    </recommendedName>
</protein>
<evidence type="ECO:0000313" key="2">
    <source>
        <dbReference type="EMBL" id="SVB93669.1"/>
    </source>
</evidence>
<sequence length="179" mass="20278">SDLLVAGQCEHLPYADGCFDYVISHEVLEHVQDDNMAASEIIRVLRLPDKENGIDGGRAIIFVPNRWYPVETHGIYWRDKYHFGNVPLINYLPDFLRDILAPHVRTYLPSEIISLFSGLQAKIVSHTVIFGGYDNLVSKWGVIGRMIRYGLQALEGTSLRWLGLSHMVVIERNSPESGD</sequence>
<feature type="non-terminal residue" evidence="2">
    <location>
        <position position="1"/>
    </location>
</feature>
<dbReference type="GO" id="GO:0008757">
    <property type="term" value="F:S-adenosylmethionine-dependent methyltransferase activity"/>
    <property type="evidence" value="ECO:0007669"/>
    <property type="project" value="InterPro"/>
</dbReference>
<organism evidence="2">
    <name type="scientific">marine metagenome</name>
    <dbReference type="NCBI Taxonomy" id="408172"/>
    <lineage>
        <taxon>unclassified sequences</taxon>
        <taxon>metagenomes</taxon>
        <taxon>ecological metagenomes</taxon>
    </lineage>
</organism>
<dbReference type="InterPro" id="IPR029063">
    <property type="entry name" value="SAM-dependent_MTases_sf"/>
</dbReference>
<gene>
    <name evidence="2" type="ORF">METZ01_LOCUS246523</name>
</gene>
<dbReference type="Pfam" id="PF08241">
    <property type="entry name" value="Methyltransf_11"/>
    <property type="match status" value="1"/>
</dbReference>
<reference evidence="2" key="1">
    <citation type="submission" date="2018-05" db="EMBL/GenBank/DDBJ databases">
        <authorList>
            <person name="Lanie J.A."/>
            <person name="Ng W.-L."/>
            <person name="Kazmierczak K.M."/>
            <person name="Andrzejewski T.M."/>
            <person name="Davidsen T.M."/>
            <person name="Wayne K.J."/>
            <person name="Tettelin H."/>
            <person name="Glass J.I."/>
            <person name="Rusch D."/>
            <person name="Podicherti R."/>
            <person name="Tsui H.-C.T."/>
            <person name="Winkler M.E."/>
        </authorList>
    </citation>
    <scope>NUCLEOTIDE SEQUENCE</scope>
</reference>
<accession>A0A382I2Z7</accession>
<dbReference type="InterPro" id="IPR013216">
    <property type="entry name" value="Methyltransf_11"/>
</dbReference>
<evidence type="ECO:0000259" key="1">
    <source>
        <dbReference type="Pfam" id="PF08241"/>
    </source>
</evidence>
<dbReference type="SUPFAM" id="SSF53335">
    <property type="entry name" value="S-adenosyl-L-methionine-dependent methyltransferases"/>
    <property type="match status" value="1"/>
</dbReference>
<dbReference type="EMBL" id="UINC01064728">
    <property type="protein sequence ID" value="SVB93669.1"/>
    <property type="molecule type" value="Genomic_DNA"/>
</dbReference>
<dbReference type="Gene3D" id="3.40.50.150">
    <property type="entry name" value="Vaccinia Virus protein VP39"/>
    <property type="match status" value="1"/>
</dbReference>